<evidence type="ECO:0000313" key="3">
    <source>
        <dbReference type="Proteomes" id="UP000078476"/>
    </source>
</evidence>
<name>A0A177NQN0_9GAMM</name>
<dbReference type="Proteomes" id="UP000078476">
    <property type="component" value="Unassembled WGS sequence"/>
</dbReference>
<proteinExistence type="predicted"/>
<feature type="chain" id="PRO_5008069461" description="PEP-CTERM protein-sorting domain-containing protein" evidence="1">
    <location>
        <begin position="23"/>
        <end position="252"/>
    </location>
</feature>
<feature type="signal peptide" evidence="1">
    <location>
        <begin position="1"/>
        <end position="22"/>
    </location>
</feature>
<protein>
    <recommendedName>
        <fullName evidence="4">PEP-CTERM protein-sorting domain-containing protein</fullName>
    </recommendedName>
</protein>
<evidence type="ECO:0008006" key="4">
    <source>
        <dbReference type="Google" id="ProtNLM"/>
    </source>
</evidence>
<dbReference type="OrthoDB" id="7057323at2"/>
<comment type="caution">
    <text evidence="2">The sequence shown here is derived from an EMBL/GenBank/DDBJ whole genome shotgun (WGS) entry which is preliminary data.</text>
</comment>
<dbReference type="EMBL" id="LUUI01000047">
    <property type="protein sequence ID" value="OAI20377.1"/>
    <property type="molecule type" value="Genomic_DNA"/>
</dbReference>
<keyword evidence="1" id="KW-0732">Signal</keyword>
<reference evidence="2 3" key="1">
    <citation type="submission" date="2016-03" db="EMBL/GenBank/DDBJ databases">
        <authorList>
            <person name="Ploux O."/>
        </authorList>
    </citation>
    <scope>NUCLEOTIDE SEQUENCE [LARGE SCALE GENOMIC DNA]</scope>
    <source>
        <strain evidence="2 3">R-45370</strain>
    </source>
</reference>
<keyword evidence="3" id="KW-1185">Reference proteome</keyword>
<sequence>MIYSVKKLAIAVSVFGSMSLFAHNAVASVAFDSYATINFSVASISADGGAYSGGLSMSGSFLRSGDYFPDIWTDTTGDANVTDNNPEIPAISGPVVVGTNFSHSFALDGSASNGMIDFDQVGWYDLGFKINDNVLQVFDITLNFSYDIHSQVTGQEGVTGVSIEYFDDVFEAYGYDLVEASSIQPELAIAQSIDGGQMTFTLDPFNNSRIFYVNVNHTGHLEASPVPLPPSAWLFLSGVFGVFGLKKRNVSV</sequence>
<dbReference type="RefSeq" id="WP_066977999.1">
    <property type="nucleotide sequence ID" value="NZ_LUUI01000047.1"/>
</dbReference>
<evidence type="ECO:0000313" key="2">
    <source>
        <dbReference type="EMBL" id="OAI20377.1"/>
    </source>
</evidence>
<dbReference type="AlphaFoldDB" id="A0A177NQN0"/>
<organism evidence="2 3">
    <name type="scientific">Methylomonas lenta</name>
    <dbReference type="NCBI Taxonomy" id="980561"/>
    <lineage>
        <taxon>Bacteria</taxon>
        <taxon>Pseudomonadati</taxon>
        <taxon>Pseudomonadota</taxon>
        <taxon>Gammaproteobacteria</taxon>
        <taxon>Methylococcales</taxon>
        <taxon>Methylococcaceae</taxon>
        <taxon>Methylomonas</taxon>
    </lineage>
</organism>
<evidence type="ECO:0000256" key="1">
    <source>
        <dbReference type="SAM" id="SignalP"/>
    </source>
</evidence>
<gene>
    <name evidence="2" type="ORF">A1359_20945</name>
</gene>
<accession>A0A177NQN0</accession>